<dbReference type="GO" id="GO:0015421">
    <property type="term" value="F:ABC-type oligopeptide transporter activity"/>
    <property type="evidence" value="ECO:0007669"/>
    <property type="project" value="TreeGrafter"/>
</dbReference>
<keyword evidence="8" id="KW-1185">Reference proteome</keyword>
<comment type="caution">
    <text evidence="7">The sequence shown here is derived from an EMBL/GenBank/DDBJ whole genome shotgun (WGS) entry which is preliminary data.</text>
</comment>
<dbReference type="SUPFAM" id="SSF52540">
    <property type="entry name" value="P-loop containing nucleoside triphosphate hydrolases"/>
    <property type="match status" value="1"/>
</dbReference>
<evidence type="ECO:0000256" key="2">
    <source>
        <dbReference type="ARBA" id="ARBA00022692"/>
    </source>
</evidence>
<proteinExistence type="predicted"/>
<dbReference type="InterPro" id="IPR027417">
    <property type="entry name" value="P-loop_NTPase"/>
</dbReference>
<dbReference type="Gene3D" id="1.20.1560.10">
    <property type="entry name" value="ABC transporter type 1, transmembrane domain"/>
    <property type="match status" value="1"/>
</dbReference>
<evidence type="ECO:0000259" key="6">
    <source>
        <dbReference type="PROSITE" id="PS50929"/>
    </source>
</evidence>
<evidence type="ECO:0000256" key="3">
    <source>
        <dbReference type="ARBA" id="ARBA00022989"/>
    </source>
</evidence>
<dbReference type="CDD" id="cd18548">
    <property type="entry name" value="ABC_6TM_Tm287_like"/>
    <property type="match status" value="1"/>
</dbReference>
<dbReference type="Pfam" id="PF00664">
    <property type="entry name" value="ABC_membrane"/>
    <property type="match status" value="1"/>
</dbReference>
<feature type="domain" description="ABC transmembrane type-1" evidence="6">
    <location>
        <begin position="1"/>
        <end position="283"/>
    </location>
</feature>
<dbReference type="Gene3D" id="3.40.50.300">
    <property type="entry name" value="P-loop containing nucleotide triphosphate hydrolases"/>
    <property type="match status" value="1"/>
</dbReference>
<keyword evidence="3 5" id="KW-1133">Transmembrane helix</keyword>
<dbReference type="InterPro" id="IPR011527">
    <property type="entry name" value="ABC1_TM_dom"/>
</dbReference>
<dbReference type="STRING" id="1009370.ALO_09089"/>
<evidence type="ECO:0000256" key="1">
    <source>
        <dbReference type="ARBA" id="ARBA00004651"/>
    </source>
</evidence>
<feature type="transmembrane region" description="Helical" evidence="5">
    <location>
        <begin position="220"/>
        <end position="243"/>
    </location>
</feature>
<dbReference type="InterPro" id="IPR039421">
    <property type="entry name" value="Type_1_exporter"/>
</dbReference>
<dbReference type="Pfam" id="PF00005">
    <property type="entry name" value="ABC_tran"/>
    <property type="match status" value="1"/>
</dbReference>
<feature type="transmembrane region" description="Helical" evidence="5">
    <location>
        <begin position="38"/>
        <end position="61"/>
    </location>
</feature>
<feature type="transmembrane region" description="Helical" evidence="5">
    <location>
        <begin position="139"/>
        <end position="158"/>
    </location>
</feature>
<dbReference type="Proteomes" id="UP000003240">
    <property type="component" value="Unassembled WGS sequence"/>
</dbReference>
<evidence type="ECO:0000256" key="5">
    <source>
        <dbReference type="SAM" id="Phobius"/>
    </source>
</evidence>
<evidence type="ECO:0000313" key="8">
    <source>
        <dbReference type="Proteomes" id="UP000003240"/>
    </source>
</evidence>
<feature type="transmembrane region" description="Helical" evidence="5">
    <location>
        <begin position="111"/>
        <end position="133"/>
    </location>
</feature>
<dbReference type="AlphaFoldDB" id="F7NIB9"/>
<reference evidence="7 8" key="1">
    <citation type="journal article" date="2011" name="EMBO J.">
        <title>Structural diversity of bacterial flagellar motors.</title>
        <authorList>
            <person name="Chen S."/>
            <person name="Beeby M."/>
            <person name="Murphy G.E."/>
            <person name="Leadbetter J.R."/>
            <person name="Hendrixson D.R."/>
            <person name="Briegel A."/>
            <person name="Li Z."/>
            <person name="Shi J."/>
            <person name="Tocheva E.I."/>
            <person name="Muller A."/>
            <person name="Dobro M.J."/>
            <person name="Jensen G.J."/>
        </authorList>
    </citation>
    <scope>NUCLEOTIDE SEQUENCE [LARGE SCALE GENOMIC DNA]</scope>
    <source>
        <strain evidence="7 8">DSM 6540</strain>
    </source>
</reference>
<dbReference type="InterPro" id="IPR003439">
    <property type="entry name" value="ABC_transporter-like_ATP-bd"/>
</dbReference>
<evidence type="ECO:0000256" key="4">
    <source>
        <dbReference type="ARBA" id="ARBA00023136"/>
    </source>
</evidence>
<sequence>FAGLLFLFLQVLGTLYIPTLTAAIVNNGIVPGNMDYILNTGGLMILVAAATGGLSITATYLSTSLSTAVERDIRNVLFRKAQSFSVNDFQRFGTASLITRSTSDVIQLQQALAMMMEMLLPAPLMTVAALLLAFAKDPFLALVIMGTMVLVVLFAAIVSQKALPMFAVLQSLIDQINRVLRENIIGVRVVRAFNRVDYERRRIDKTFTDYAAAAIRVNKIFALMMPVIMIMMNFCTLLILWFGGKRVGSGLMQIGDIMALVEYSLLILFYLIMGMMVFMIIPRAQACATRIHEVLDFKPEFAGAPLAGQQFQRRAKLEFRHVTFRYAGAEEAVLSDISFATDTGQTTAIIGGTGSGKSTVASLIPRFYDIQSGSILIDGIDIRNLPLSELRHKIGYVPQKAFLFSGTIAENLRHGKKNASLEELRHAARLPRSTTSSAGWTRLTTLRSPREAAIFPADRNNDFPSPGPLSKSRKFMSLTTAFPPWISKPMPSCGNP</sequence>
<dbReference type="GO" id="GO:0016887">
    <property type="term" value="F:ATP hydrolysis activity"/>
    <property type="evidence" value="ECO:0007669"/>
    <property type="project" value="InterPro"/>
</dbReference>
<dbReference type="EMBL" id="AFGF01000073">
    <property type="protein sequence ID" value="EGO64203.1"/>
    <property type="molecule type" value="Genomic_DNA"/>
</dbReference>
<evidence type="ECO:0000313" key="7">
    <source>
        <dbReference type="EMBL" id="EGO64203.1"/>
    </source>
</evidence>
<dbReference type="SUPFAM" id="SSF90123">
    <property type="entry name" value="ABC transporter transmembrane region"/>
    <property type="match status" value="1"/>
</dbReference>
<dbReference type="PANTHER" id="PTHR43394">
    <property type="entry name" value="ATP-DEPENDENT PERMEASE MDL1, MITOCHONDRIAL"/>
    <property type="match status" value="1"/>
</dbReference>
<feature type="non-terminal residue" evidence="7">
    <location>
        <position position="1"/>
    </location>
</feature>
<dbReference type="eggNOG" id="COG1132">
    <property type="taxonomic scope" value="Bacteria"/>
</dbReference>
<dbReference type="PROSITE" id="PS50929">
    <property type="entry name" value="ABC_TM1F"/>
    <property type="match status" value="1"/>
</dbReference>
<comment type="subcellular location">
    <subcellularLocation>
        <location evidence="1">Cell membrane</location>
        <topology evidence="1">Multi-pass membrane protein</topology>
    </subcellularLocation>
</comment>
<keyword evidence="4 5" id="KW-0472">Membrane</keyword>
<keyword evidence="2 5" id="KW-0812">Transmembrane</keyword>
<dbReference type="PANTHER" id="PTHR43394:SF1">
    <property type="entry name" value="ATP-BINDING CASSETTE SUB-FAMILY B MEMBER 10, MITOCHONDRIAL"/>
    <property type="match status" value="1"/>
</dbReference>
<dbReference type="GO" id="GO:0005886">
    <property type="term" value="C:plasma membrane"/>
    <property type="evidence" value="ECO:0007669"/>
    <property type="project" value="UniProtKB-SubCell"/>
</dbReference>
<dbReference type="GO" id="GO:0005524">
    <property type="term" value="F:ATP binding"/>
    <property type="evidence" value="ECO:0007669"/>
    <property type="project" value="InterPro"/>
</dbReference>
<feature type="transmembrane region" description="Helical" evidence="5">
    <location>
        <begin position="263"/>
        <end position="281"/>
    </location>
</feature>
<accession>F7NIB9</accession>
<gene>
    <name evidence="7" type="ORF">ALO_09089</name>
</gene>
<protein>
    <submittedName>
        <fullName evidence="7">Putative ABC transporter</fullName>
    </submittedName>
</protein>
<organism evidence="7 8">
    <name type="scientific">Acetonema longum DSM 6540</name>
    <dbReference type="NCBI Taxonomy" id="1009370"/>
    <lineage>
        <taxon>Bacteria</taxon>
        <taxon>Bacillati</taxon>
        <taxon>Bacillota</taxon>
        <taxon>Negativicutes</taxon>
        <taxon>Acetonemataceae</taxon>
        <taxon>Acetonema</taxon>
    </lineage>
</organism>
<dbReference type="InterPro" id="IPR036640">
    <property type="entry name" value="ABC1_TM_sf"/>
</dbReference>
<name>F7NIB9_9FIRM</name>